<name>A0A922MF68_SPOEX</name>
<dbReference type="EMBL" id="JACEFF010000520">
    <property type="protein sequence ID" value="KAH9636055.1"/>
    <property type="molecule type" value="Genomic_DNA"/>
</dbReference>
<feature type="region of interest" description="Disordered" evidence="1">
    <location>
        <begin position="20"/>
        <end position="129"/>
    </location>
</feature>
<protein>
    <submittedName>
        <fullName evidence="2">Uncharacterized protein</fullName>
    </submittedName>
</protein>
<gene>
    <name evidence="2" type="ORF">HF086_016929</name>
</gene>
<feature type="compositionally biased region" description="Basic and acidic residues" evidence="1">
    <location>
        <begin position="67"/>
        <end position="83"/>
    </location>
</feature>
<sequence>MPMGCCWAAGRLGDAEVHVDSEALTPPTHEVREALTPPLPARRGDSDDDLDLILGDIDGILSDDEDSGRPEPQKSKPQIDLRTKLPPKSTTEQKKQQRQKIQADKEKDEDKKSGFPNRRVILQRKSPKEKSVFSRIEVKAEVAQGAAGIFSRALRTATAGGARPACAPCDLLVDSASDDEAAPPSAASTARVANLPPGITDTRLRTLAGNHLQ</sequence>
<proteinExistence type="predicted"/>
<comment type="caution">
    <text evidence="2">The sequence shown here is derived from an EMBL/GenBank/DDBJ whole genome shotgun (WGS) entry which is preliminary data.</text>
</comment>
<evidence type="ECO:0000313" key="3">
    <source>
        <dbReference type="Proteomes" id="UP000814243"/>
    </source>
</evidence>
<dbReference type="AlphaFoldDB" id="A0A922MF68"/>
<evidence type="ECO:0000256" key="1">
    <source>
        <dbReference type="SAM" id="MobiDB-lite"/>
    </source>
</evidence>
<evidence type="ECO:0000313" key="2">
    <source>
        <dbReference type="EMBL" id="KAH9636055.1"/>
    </source>
</evidence>
<dbReference type="Proteomes" id="UP000814243">
    <property type="component" value="Unassembled WGS sequence"/>
</dbReference>
<feature type="region of interest" description="Disordered" evidence="1">
    <location>
        <begin position="177"/>
        <end position="213"/>
    </location>
</feature>
<organism evidence="2 3">
    <name type="scientific">Spodoptera exigua</name>
    <name type="common">Beet armyworm</name>
    <name type="synonym">Noctua fulgens</name>
    <dbReference type="NCBI Taxonomy" id="7107"/>
    <lineage>
        <taxon>Eukaryota</taxon>
        <taxon>Metazoa</taxon>
        <taxon>Ecdysozoa</taxon>
        <taxon>Arthropoda</taxon>
        <taxon>Hexapoda</taxon>
        <taxon>Insecta</taxon>
        <taxon>Pterygota</taxon>
        <taxon>Neoptera</taxon>
        <taxon>Endopterygota</taxon>
        <taxon>Lepidoptera</taxon>
        <taxon>Glossata</taxon>
        <taxon>Ditrysia</taxon>
        <taxon>Noctuoidea</taxon>
        <taxon>Noctuidae</taxon>
        <taxon>Amphipyrinae</taxon>
        <taxon>Spodoptera</taxon>
    </lineage>
</organism>
<feature type="compositionally biased region" description="Basic and acidic residues" evidence="1">
    <location>
        <begin position="91"/>
        <end position="113"/>
    </location>
</feature>
<feature type="non-terminal residue" evidence="2">
    <location>
        <position position="1"/>
    </location>
</feature>
<accession>A0A922MF68</accession>
<reference evidence="2" key="1">
    <citation type="journal article" date="2021" name="G3 (Bethesda)">
        <title>Genome and transcriptome analysis of the beet armyworm Spodoptera exigua reveals targets for pest control. .</title>
        <authorList>
            <person name="Simon S."/>
            <person name="Breeschoten T."/>
            <person name="Jansen H.J."/>
            <person name="Dirks R.P."/>
            <person name="Schranz M.E."/>
            <person name="Ros V.I.D."/>
        </authorList>
    </citation>
    <scope>NUCLEOTIDE SEQUENCE</scope>
    <source>
        <strain evidence="2">TB_SE_WUR_2020</strain>
    </source>
</reference>